<reference evidence="1 2" key="1">
    <citation type="submission" date="2020-01" db="EMBL/GenBank/DDBJ databases">
        <authorList>
            <person name="Deng T."/>
        </authorList>
    </citation>
    <scope>NUCLEOTIDE SEQUENCE [LARGE SCALE GENOMIC DNA]</scope>
    <source>
        <strain evidence="1 2">5221</strain>
    </source>
</reference>
<evidence type="ECO:0008006" key="3">
    <source>
        <dbReference type="Google" id="ProtNLM"/>
    </source>
</evidence>
<dbReference type="Pfam" id="PF04464">
    <property type="entry name" value="Glyphos_transf"/>
    <property type="match status" value="1"/>
</dbReference>
<dbReference type="RefSeq" id="WP_160952496.1">
    <property type="nucleotide sequence ID" value="NZ_WWEQ01000009.1"/>
</dbReference>
<dbReference type="Proteomes" id="UP000469215">
    <property type="component" value="Unassembled WGS sequence"/>
</dbReference>
<dbReference type="Gene3D" id="3.40.50.12580">
    <property type="match status" value="1"/>
</dbReference>
<evidence type="ECO:0000313" key="2">
    <source>
        <dbReference type="Proteomes" id="UP000469215"/>
    </source>
</evidence>
<dbReference type="SUPFAM" id="SSF53756">
    <property type="entry name" value="UDP-Glycosyltransferase/glycogen phosphorylase"/>
    <property type="match status" value="1"/>
</dbReference>
<dbReference type="AlphaFoldDB" id="A0A6N9H565"/>
<sequence>MSSIGRTLSGAVSRAGHLARSGSRVVGGVVSDRFAEERLSPRFAPHRGDRFVAAAYFAADHSSLYQLEQWLWSFERLAERLREQTAEAEPFGILCRSARNATAIAAQTSLPVRFSRLVSGMDAFMSQPGLRAVFYVNQSTLNFQGLRYPRPAHVHLSHGESEKSSMISNQLKAYDAVFTAGRAARERIERALVGLPAERLFDVGRPQLDRPVRVPAAWTDLAGEGESAVRRAAPIVFYAPTWEGDSPAMAYGALPASGEAIVRGLLAEGARVIYRPHPRTGVLRPAFTQAHRAIVELLADAPGSLVDEGSAVGWQFEVADACVGEMSSLAFDWLTTGKPLVLVKPADARAEVQPDGLFTRVPSVQAGAPDAAEAVIRVLLREPQAEGLVEAAEYYLGDTRPGEQQRRFEEAATRVVQERNAIFGGFERS</sequence>
<evidence type="ECO:0000313" key="1">
    <source>
        <dbReference type="EMBL" id="MYM19059.1"/>
    </source>
</evidence>
<protein>
    <recommendedName>
        <fullName evidence="3">Glycosyl transferase</fullName>
    </recommendedName>
</protein>
<keyword evidence="2" id="KW-1185">Reference proteome</keyword>
<dbReference type="InterPro" id="IPR007554">
    <property type="entry name" value="Glycerophosphate_synth"/>
</dbReference>
<proteinExistence type="predicted"/>
<gene>
    <name evidence="1" type="ORF">GSY69_03490</name>
</gene>
<comment type="caution">
    <text evidence="1">The sequence shown here is derived from an EMBL/GenBank/DDBJ whole genome shotgun (WGS) entry which is preliminary data.</text>
</comment>
<accession>A0A6N9H565</accession>
<organism evidence="1 2">
    <name type="scientific">Brevibacterium rongguiense</name>
    <dbReference type="NCBI Taxonomy" id="2695267"/>
    <lineage>
        <taxon>Bacteria</taxon>
        <taxon>Bacillati</taxon>
        <taxon>Actinomycetota</taxon>
        <taxon>Actinomycetes</taxon>
        <taxon>Micrococcales</taxon>
        <taxon>Brevibacteriaceae</taxon>
        <taxon>Brevibacterium</taxon>
    </lineage>
</organism>
<dbReference type="GO" id="GO:0047355">
    <property type="term" value="F:CDP-glycerol glycerophosphotransferase activity"/>
    <property type="evidence" value="ECO:0007669"/>
    <property type="project" value="InterPro"/>
</dbReference>
<dbReference type="GO" id="GO:0016020">
    <property type="term" value="C:membrane"/>
    <property type="evidence" value="ECO:0007669"/>
    <property type="project" value="InterPro"/>
</dbReference>
<name>A0A6N9H565_9MICO</name>
<dbReference type="EMBL" id="WWEQ01000009">
    <property type="protein sequence ID" value="MYM19059.1"/>
    <property type="molecule type" value="Genomic_DNA"/>
</dbReference>
<dbReference type="InterPro" id="IPR043148">
    <property type="entry name" value="TagF_C"/>
</dbReference>